<evidence type="ECO:0000256" key="6">
    <source>
        <dbReference type="SAM" id="Phobius"/>
    </source>
</evidence>
<dbReference type="PANTHER" id="PTHR23501">
    <property type="entry name" value="MAJOR FACILITATOR SUPERFAMILY"/>
    <property type="match status" value="1"/>
</dbReference>
<organism evidence="8 9">
    <name type="scientific">Cordyceps confragosa</name>
    <name type="common">Lecanicillium lecanii</name>
    <dbReference type="NCBI Taxonomy" id="2714763"/>
    <lineage>
        <taxon>Eukaryota</taxon>
        <taxon>Fungi</taxon>
        <taxon>Dikarya</taxon>
        <taxon>Ascomycota</taxon>
        <taxon>Pezizomycotina</taxon>
        <taxon>Sordariomycetes</taxon>
        <taxon>Hypocreomycetidae</taxon>
        <taxon>Hypocreales</taxon>
        <taxon>Cordycipitaceae</taxon>
        <taxon>Akanthomyces</taxon>
    </lineage>
</organism>
<dbReference type="OMA" id="IAKENCK"/>
<dbReference type="GO" id="GO:0005886">
    <property type="term" value="C:plasma membrane"/>
    <property type="evidence" value="ECO:0007669"/>
    <property type="project" value="TreeGrafter"/>
</dbReference>
<dbReference type="InterPro" id="IPR036259">
    <property type="entry name" value="MFS_trans_sf"/>
</dbReference>
<reference evidence="8 9" key="1">
    <citation type="submission" date="2016-03" db="EMBL/GenBank/DDBJ databases">
        <title>Fine-scale spatial genetic structure of a fungal parasite of coffee scale insects.</title>
        <authorList>
            <person name="Jackson D."/>
            <person name="Zemenick K.A."/>
            <person name="Malloure B."/>
            <person name="Quandt C.A."/>
            <person name="James T.Y."/>
        </authorList>
    </citation>
    <scope>NUCLEOTIDE SEQUENCE [LARGE SCALE GENOMIC DNA]</scope>
    <source>
        <strain evidence="8 9">UM487</strain>
    </source>
</reference>
<feature type="domain" description="Major facilitator superfamily (MFS) profile" evidence="7">
    <location>
        <begin position="57"/>
        <end position="179"/>
    </location>
</feature>
<dbReference type="OrthoDB" id="440553at2759"/>
<protein>
    <recommendedName>
        <fullName evidence="7">Major facilitator superfamily (MFS) profile domain-containing protein</fullName>
    </recommendedName>
</protein>
<dbReference type="InterPro" id="IPR011701">
    <property type="entry name" value="MFS"/>
</dbReference>
<evidence type="ECO:0000256" key="2">
    <source>
        <dbReference type="ARBA" id="ARBA00022692"/>
    </source>
</evidence>
<dbReference type="PROSITE" id="PS50850">
    <property type="entry name" value="MFS"/>
    <property type="match status" value="1"/>
</dbReference>
<comment type="caution">
    <text evidence="8">The sequence shown here is derived from an EMBL/GenBank/DDBJ whole genome shotgun (WGS) entry which is preliminary data.</text>
</comment>
<dbReference type="PANTHER" id="PTHR23501:SF43">
    <property type="entry name" value="MULTIDRUG TRANSPORTER, PUTATIVE (AFU_ORTHOLOGUE AFUA_6G03040)-RELATED"/>
    <property type="match status" value="1"/>
</dbReference>
<evidence type="ECO:0000259" key="7">
    <source>
        <dbReference type="PROSITE" id="PS50850"/>
    </source>
</evidence>
<feature type="region of interest" description="Disordered" evidence="5">
    <location>
        <begin position="1"/>
        <end position="35"/>
    </location>
</feature>
<dbReference type="SUPFAM" id="SSF103473">
    <property type="entry name" value="MFS general substrate transporter"/>
    <property type="match status" value="1"/>
</dbReference>
<feature type="transmembrane region" description="Helical" evidence="6">
    <location>
        <begin position="47"/>
        <end position="70"/>
    </location>
</feature>
<evidence type="ECO:0000313" key="8">
    <source>
        <dbReference type="EMBL" id="OAR05953.1"/>
    </source>
</evidence>
<proteinExistence type="predicted"/>
<dbReference type="Gene3D" id="1.20.1720.10">
    <property type="entry name" value="Multidrug resistance protein D"/>
    <property type="match status" value="1"/>
</dbReference>
<evidence type="ECO:0000256" key="1">
    <source>
        <dbReference type="ARBA" id="ARBA00004141"/>
    </source>
</evidence>
<sequence length="179" mass="18970">MASPSRSDAENATSVPSQHTSPALMNQDGRSPNCGSKTNATVPPCRFWMLAVGFATDIILICLSLFLSMIDTSIVSTCLYTIGSEFEAMQSVNWVALAYSLAHLACAATFAQISNIIGRRNALIVANTIFLTFSLACGFSQSINQLVAFRALQGIGGSGTLSSFFVTVARHCNPALIHG</sequence>
<evidence type="ECO:0000256" key="4">
    <source>
        <dbReference type="ARBA" id="ARBA00023136"/>
    </source>
</evidence>
<dbReference type="EMBL" id="LUKN01000011">
    <property type="protein sequence ID" value="OAR05953.1"/>
    <property type="molecule type" value="Genomic_DNA"/>
</dbReference>
<dbReference type="Proteomes" id="UP000243081">
    <property type="component" value="Unassembled WGS sequence"/>
</dbReference>
<evidence type="ECO:0000256" key="3">
    <source>
        <dbReference type="ARBA" id="ARBA00022989"/>
    </source>
</evidence>
<dbReference type="GO" id="GO:0022857">
    <property type="term" value="F:transmembrane transporter activity"/>
    <property type="evidence" value="ECO:0007669"/>
    <property type="project" value="InterPro"/>
</dbReference>
<feature type="transmembrane region" description="Helical" evidence="6">
    <location>
        <begin position="90"/>
        <end position="110"/>
    </location>
</feature>
<name>A0A179IUC8_CORDF</name>
<keyword evidence="9" id="KW-1185">Reference proteome</keyword>
<comment type="subcellular location">
    <subcellularLocation>
        <location evidence="1">Membrane</location>
        <topology evidence="1">Multi-pass membrane protein</topology>
    </subcellularLocation>
</comment>
<feature type="transmembrane region" description="Helical" evidence="6">
    <location>
        <begin position="122"/>
        <end position="143"/>
    </location>
</feature>
<accession>A0A179IUC8</accession>
<keyword evidence="2 6" id="KW-0812">Transmembrane</keyword>
<evidence type="ECO:0000256" key="5">
    <source>
        <dbReference type="SAM" id="MobiDB-lite"/>
    </source>
</evidence>
<dbReference type="AlphaFoldDB" id="A0A179IUC8"/>
<dbReference type="Pfam" id="PF07690">
    <property type="entry name" value="MFS_1"/>
    <property type="match status" value="1"/>
</dbReference>
<keyword evidence="4 6" id="KW-0472">Membrane</keyword>
<dbReference type="InterPro" id="IPR020846">
    <property type="entry name" value="MFS_dom"/>
</dbReference>
<evidence type="ECO:0000313" key="9">
    <source>
        <dbReference type="Proteomes" id="UP000243081"/>
    </source>
</evidence>
<gene>
    <name evidence="8" type="ORF">LLEC1_01401</name>
</gene>
<keyword evidence="3 6" id="KW-1133">Transmembrane helix</keyword>